<dbReference type="GO" id="GO:0031177">
    <property type="term" value="F:phosphopantetheine binding"/>
    <property type="evidence" value="ECO:0007669"/>
    <property type="project" value="InterPro"/>
</dbReference>
<dbReference type="PROSITE" id="PS00012">
    <property type="entry name" value="PHOSPHOPANTETHEINE"/>
    <property type="match status" value="1"/>
</dbReference>
<dbReference type="Pfam" id="PF05050">
    <property type="entry name" value="Methyltransf_21"/>
    <property type="match status" value="1"/>
</dbReference>
<dbReference type="OrthoDB" id="9803968at2"/>
<dbReference type="InterPro" id="IPR009081">
    <property type="entry name" value="PP-bd_ACP"/>
</dbReference>
<dbReference type="InterPro" id="IPR029063">
    <property type="entry name" value="SAM-dependent_MTases_sf"/>
</dbReference>
<dbReference type="InterPro" id="IPR020806">
    <property type="entry name" value="PKS_PP-bd"/>
</dbReference>
<dbReference type="CDD" id="cd05930">
    <property type="entry name" value="A_NRPS"/>
    <property type="match status" value="1"/>
</dbReference>
<comment type="caution">
    <text evidence="5">The sequence shown here is derived from an EMBL/GenBank/DDBJ whole genome shotgun (WGS) entry which is preliminary data.</text>
</comment>
<dbReference type="PROSITE" id="PS50075">
    <property type="entry name" value="CARRIER"/>
    <property type="match status" value="1"/>
</dbReference>
<dbReference type="GO" id="GO:0005737">
    <property type="term" value="C:cytoplasm"/>
    <property type="evidence" value="ECO:0007669"/>
    <property type="project" value="TreeGrafter"/>
</dbReference>
<dbReference type="Pfam" id="PF13193">
    <property type="entry name" value="AMP-binding_C"/>
    <property type="match status" value="1"/>
</dbReference>
<dbReference type="SMART" id="SM00823">
    <property type="entry name" value="PKS_PP"/>
    <property type="match status" value="1"/>
</dbReference>
<dbReference type="SUPFAM" id="SSF53335">
    <property type="entry name" value="S-adenosyl-L-methionine-dependent methyltransferases"/>
    <property type="match status" value="1"/>
</dbReference>
<dbReference type="Gene3D" id="3.40.50.12780">
    <property type="entry name" value="N-terminal domain of ligase-like"/>
    <property type="match status" value="1"/>
</dbReference>
<keyword evidence="1" id="KW-0596">Phosphopantetheine</keyword>
<dbReference type="Pfam" id="PF00550">
    <property type="entry name" value="PP-binding"/>
    <property type="match status" value="1"/>
</dbReference>
<dbReference type="PANTHER" id="PTHR45527:SF1">
    <property type="entry name" value="FATTY ACID SYNTHASE"/>
    <property type="match status" value="1"/>
</dbReference>
<dbReference type="PANTHER" id="PTHR45527">
    <property type="entry name" value="NONRIBOSOMAL PEPTIDE SYNTHETASE"/>
    <property type="match status" value="1"/>
</dbReference>
<dbReference type="SUPFAM" id="SSF56801">
    <property type="entry name" value="Acetyl-CoA synthetase-like"/>
    <property type="match status" value="1"/>
</dbReference>
<evidence type="ECO:0000256" key="3">
    <source>
        <dbReference type="SAM" id="MobiDB-lite"/>
    </source>
</evidence>
<dbReference type="GO" id="GO:0044550">
    <property type="term" value="P:secondary metabolite biosynthetic process"/>
    <property type="evidence" value="ECO:0007669"/>
    <property type="project" value="TreeGrafter"/>
</dbReference>
<dbReference type="InterPro" id="IPR042099">
    <property type="entry name" value="ANL_N_sf"/>
</dbReference>
<keyword evidence="5" id="KW-0489">Methyltransferase</keyword>
<dbReference type="Gene3D" id="1.10.1200.10">
    <property type="entry name" value="ACP-like"/>
    <property type="match status" value="1"/>
</dbReference>
<dbReference type="Gene3D" id="3.40.50.150">
    <property type="entry name" value="Vaccinia Virus protein VP39"/>
    <property type="match status" value="1"/>
</dbReference>
<evidence type="ECO:0000256" key="1">
    <source>
        <dbReference type="ARBA" id="ARBA00022450"/>
    </source>
</evidence>
<name>A0A4R7SXA7_9ACTN</name>
<dbReference type="InterPro" id="IPR006342">
    <property type="entry name" value="FkbM_mtfrase"/>
</dbReference>
<dbReference type="GO" id="GO:0008168">
    <property type="term" value="F:methyltransferase activity"/>
    <property type="evidence" value="ECO:0007669"/>
    <property type="project" value="UniProtKB-KW"/>
</dbReference>
<dbReference type="InterPro" id="IPR020845">
    <property type="entry name" value="AMP-binding_CS"/>
</dbReference>
<dbReference type="InterPro" id="IPR025110">
    <property type="entry name" value="AMP-bd_C"/>
</dbReference>
<evidence type="ECO:0000256" key="2">
    <source>
        <dbReference type="ARBA" id="ARBA00022553"/>
    </source>
</evidence>
<dbReference type="SUPFAM" id="SSF47336">
    <property type="entry name" value="ACP-like"/>
    <property type="match status" value="1"/>
</dbReference>
<dbReference type="NCBIfam" id="TIGR01444">
    <property type="entry name" value="fkbM_fam"/>
    <property type="match status" value="1"/>
</dbReference>
<reference evidence="5 6" key="1">
    <citation type="submission" date="2019-03" db="EMBL/GenBank/DDBJ databases">
        <title>Genomic Encyclopedia of Type Strains, Phase III (KMG-III): the genomes of soil and plant-associated and newly described type strains.</title>
        <authorList>
            <person name="Whitman W."/>
        </authorList>
    </citation>
    <scope>NUCLEOTIDE SEQUENCE [LARGE SCALE GENOMIC DNA]</scope>
    <source>
        <strain evidence="5 6">VKM Ac-2575</strain>
    </source>
</reference>
<proteinExistence type="predicted"/>
<keyword evidence="6" id="KW-1185">Reference proteome</keyword>
<evidence type="ECO:0000313" key="5">
    <source>
        <dbReference type="EMBL" id="TDU84000.1"/>
    </source>
</evidence>
<gene>
    <name evidence="5" type="ORF">EV138_6465</name>
</gene>
<evidence type="ECO:0000313" key="6">
    <source>
        <dbReference type="Proteomes" id="UP000295151"/>
    </source>
</evidence>
<organism evidence="5 6">
    <name type="scientific">Kribbella voronezhensis</name>
    <dbReference type="NCBI Taxonomy" id="2512212"/>
    <lineage>
        <taxon>Bacteria</taxon>
        <taxon>Bacillati</taxon>
        <taxon>Actinomycetota</taxon>
        <taxon>Actinomycetes</taxon>
        <taxon>Propionibacteriales</taxon>
        <taxon>Kribbellaceae</taxon>
        <taxon>Kribbella</taxon>
    </lineage>
</organism>
<accession>A0A4R7SXA7</accession>
<dbReference type="InterPro" id="IPR000873">
    <property type="entry name" value="AMP-dep_synth/lig_dom"/>
</dbReference>
<dbReference type="PROSITE" id="PS00455">
    <property type="entry name" value="AMP_BINDING"/>
    <property type="match status" value="1"/>
</dbReference>
<evidence type="ECO:0000259" key="4">
    <source>
        <dbReference type="PROSITE" id="PS50075"/>
    </source>
</evidence>
<protein>
    <submittedName>
        <fullName evidence="5">FkbM family methyltransferase/amino acid adenylation domain-containing protein</fullName>
    </submittedName>
</protein>
<keyword evidence="5" id="KW-0808">Transferase</keyword>
<feature type="domain" description="Carrier" evidence="4">
    <location>
        <begin position="755"/>
        <end position="833"/>
    </location>
</feature>
<dbReference type="InterPro" id="IPR036736">
    <property type="entry name" value="ACP-like_sf"/>
</dbReference>
<keyword evidence="2" id="KW-0597">Phosphoprotein</keyword>
<dbReference type="GO" id="GO:0032259">
    <property type="term" value="P:methylation"/>
    <property type="evidence" value="ECO:0007669"/>
    <property type="project" value="UniProtKB-KW"/>
</dbReference>
<dbReference type="Gene3D" id="3.30.300.30">
    <property type="match status" value="1"/>
</dbReference>
<feature type="region of interest" description="Disordered" evidence="3">
    <location>
        <begin position="828"/>
        <end position="848"/>
    </location>
</feature>
<feature type="compositionally biased region" description="Polar residues" evidence="3">
    <location>
        <begin position="833"/>
        <end position="848"/>
    </location>
</feature>
<dbReference type="GO" id="GO:0043041">
    <property type="term" value="P:amino acid activation for nonribosomal peptide biosynthetic process"/>
    <property type="evidence" value="ECO:0007669"/>
    <property type="project" value="TreeGrafter"/>
</dbReference>
<dbReference type="Pfam" id="PF00501">
    <property type="entry name" value="AMP-binding"/>
    <property type="match status" value="1"/>
</dbReference>
<dbReference type="InterPro" id="IPR006162">
    <property type="entry name" value="Ppantetheine_attach_site"/>
</dbReference>
<sequence length="1111" mass="118151">MSFSRSDEPQLGTVLRCARAVAATPPFFTRRSKVPWPGNGSLSAPGAVSGAEEMLVAACLGVLARGHGGAQGEAPILRVGLLRASQVGPSVVPVVVDAPAGDLTCVEWLAHVRGAIAEADEVFAGFAPEDVELLLGQESDGGRRRLFSVLVAPREIELVGRTFGNDLTVGIGPGGLHVVFDERLFDPEILRAWMEDTTTLMDALQHGRGVVNEILAAATADRAGRDQARTVALYAAPSVATSIMSAAAHWPDAPAVVTANCSVSYEQLRQRYLAVAQALQAEGVVSGDAVGILVTAGPSFVAGLLGTIHLGAVPVPLDAQSPAPRLALAAGVAGFDILLADDARTAKALQVCASTTGSPPRVVDVDRAQEMPETTDPKLSAPAAVEPDAPGYILFTSGSTGRPKGVVQTRRTLDSVVDWQVRRSGVATRPRTLQRSALSFDVALQEILSTLADGGTLLVPADWQRQDLSLVARLIHEWQVERLFIPPSGLHAMLAAADASLLSSLREVICAGEPLIITGTVRRVFREINSGLDNQYGPTETHVCTAMSVGGDPFTWPDNPSIGTPVPGVGARVVDTLGRHVTLGTPGELVISGQTVALGYLDAPSLKFADEPRHDGNGAVRSYRTGDFVKERPDGSFEFLSRQDEQLKVRGYRVELGEVEAAALATELVTDAVAFGLGDSSAVERLGLVVVPFEPTPDFDKASLLEQMALRLPPYMMPRPAETMVREGLELTPTGKVDRRQVAQLGEMTFRERSANAGSGDERIRSLWHRCLGVDECDEDETFVALGGDSLAAVELTAALQDAVGVNVSLRQLLAGMTLRTLRSVATGELRSPDTSQQPGVTSSDRNAVPSTVDLPKFGRIACVSPAEAKHLYLDVVVSNNYGRFGMLDGPIEVVVDVGANIGLFALSVLDRHPEARVIAVEPHPAFAQALRANTADRVSVVEAAAAQTRGEAPLFIYDQMPAMSSLNPEPDYDRQLMASLIDNQLNRVGAGVATAPAIGLVGENPVAHPVQTVRLSDLLADHNCTSVSLLKVDVQHGELDVLLGLDDGDWTRIERIVVEVQDRDKQLDDLQQLLSMHGFSTSVHFDAILHAGSRVRFLYAWAPSQQKSAV</sequence>
<dbReference type="InterPro" id="IPR045851">
    <property type="entry name" value="AMP-bd_C_sf"/>
</dbReference>
<dbReference type="EMBL" id="SOCE01000002">
    <property type="protein sequence ID" value="TDU84000.1"/>
    <property type="molecule type" value="Genomic_DNA"/>
</dbReference>
<dbReference type="AlphaFoldDB" id="A0A4R7SXA7"/>
<dbReference type="Proteomes" id="UP000295151">
    <property type="component" value="Unassembled WGS sequence"/>
</dbReference>